<reference evidence="1 2" key="1">
    <citation type="journal article" date="2018" name="Nat. Biotechnol.">
        <title>A standardized bacterial taxonomy based on genome phylogeny substantially revises the tree of life.</title>
        <authorList>
            <person name="Parks D.H."/>
            <person name="Chuvochina M."/>
            <person name="Waite D.W."/>
            <person name="Rinke C."/>
            <person name="Skarshewski A."/>
            <person name="Chaumeil P.A."/>
            <person name="Hugenholtz P."/>
        </authorList>
    </citation>
    <scope>NUCLEOTIDE SEQUENCE [LARGE SCALE GENOMIC DNA]</scope>
    <source>
        <strain evidence="1">UBA11978</strain>
    </source>
</reference>
<dbReference type="AlphaFoldDB" id="A0A350PA47"/>
<protein>
    <submittedName>
        <fullName evidence="1">Uncharacterized protein</fullName>
    </submittedName>
</protein>
<proteinExistence type="predicted"/>
<gene>
    <name evidence="1" type="ORF">DCW74_20800</name>
</gene>
<evidence type="ECO:0000313" key="1">
    <source>
        <dbReference type="EMBL" id="HAW78164.1"/>
    </source>
</evidence>
<dbReference type="Proteomes" id="UP000263517">
    <property type="component" value="Unassembled WGS sequence"/>
</dbReference>
<organism evidence="1 2">
    <name type="scientific">Alteromonas australica</name>
    <dbReference type="NCBI Taxonomy" id="589873"/>
    <lineage>
        <taxon>Bacteria</taxon>
        <taxon>Pseudomonadati</taxon>
        <taxon>Pseudomonadota</taxon>
        <taxon>Gammaproteobacteria</taxon>
        <taxon>Alteromonadales</taxon>
        <taxon>Alteromonadaceae</taxon>
        <taxon>Alteromonas/Salinimonas group</taxon>
        <taxon>Alteromonas</taxon>
    </lineage>
</organism>
<feature type="non-terminal residue" evidence="1">
    <location>
        <position position="1"/>
    </location>
</feature>
<sequence>SVNTWIQATDKLNLANGYRICLNPNGGFVGIGALPPLKTLDIVGGGYDQIMIRSATGNNVNRLAGICGMDYTGNQFSIFQNFAQSGSQITYYGSADGSFRGVQGHQFMVNTSATATSGHTKAFEIRSDGDVHAAYTGSTDTTGYFYAGKDWGATNHRINRNLVQGNTILVVSGFGGTGIGADTALFFSAASGGRNSAATAMAVEKNGTTLRSINAAGTINASGSDYAEYMEKKSTAFEIAAGDICGVNENGKLTNKFTEAHSFVVKSTDPSYVGGDIWGSEDILGKKPELTKQGYVNPEEQAPETDEEYEARKTKYETDLAAFEEALNAERIKYDRIAFSGQVPVNITGAKVGDYIVPKEKTGDLITAEAVTEPTFEQYQMAVGKVWKILEDGRAFISVKIG</sequence>
<evidence type="ECO:0000313" key="2">
    <source>
        <dbReference type="Proteomes" id="UP000263517"/>
    </source>
</evidence>
<name>A0A350PA47_9ALTE</name>
<accession>A0A350PA47</accession>
<comment type="caution">
    <text evidence="1">The sequence shown here is derived from an EMBL/GenBank/DDBJ whole genome shotgun (WGS) entry which is preliminary data.</text>
</comment>
<dbReference type="EMBL" id="DNAN01000725">
    <property type="protein sequence ID" value="HAW78164.1"/>
    <property type="molecule type" value="Genomic_DNA"/>
</dbReference>